<evidence type="ECO:0000256" key="1">
    <source>
        <dbReference type="SAM" id="MobiDB-lite"/>
    </source>
</evidence>
<accession>A0A1V9Z2X9</accession>
<evidence type="ECO:0000313" key="3">
    <source>
        <dbReference type="Proteomes" id="UP000243579"/>
    </source>
</evidence>
<gene>
    <name evidence="2" type="ORF">ACHHYP_03783</name>
</gene>
<name>A0A1V9Z2X9_ACHHY</name>
<feature type="compositionally biased region" description="Polar residues" evidence="1">
    <location>
        <begin position="198"/>
        <end position="207"/>
    </location>
</feature>
<proteinExistence type="predicted"/>
<dbReference type="InterPro" id="IPR039273">
    <property type="entry name" value="TEPSIN"/>
</dbReference>
<reference evidence="2 3" key="1">
    <citation type="journal article" date="2014" name="Genome Biol. Evol.">
        <title>The secreted proteins of Achlya hypogyna and Thraustotheca clavata identify the ancestral oomycete secretome and reveal gene acquisitions by horizontal gene transfer.</title>
        <authorList>
            <person name="Misner I."/>
            <person name="Blouin N."/>
            <person name="Leonard G."/>
            <person name="Richards T.A."/>
            <person name="Lane C.E."/>
        </authorList>
    </citation>
    <scope>NUCLEOTIDE SEQUENCE [LARGE SCALE GENOMIC DNA]</scope>
    <source>
        <strain evidence="2 3">ATCC 48635</strain>
    </source>
</reference>
<dbReference type="EMBL" id="JNBR01000464">
    <property type="protein sequence ID" value="OQR92365.1"/>
    <property type="molecule type" value="Genomic_DNA"/>
</dbReference>
<feature type="region of interest" description="Disordered" evidence="1">
    <location>
        <begin position="193"/>
        <end position="272"/>
    </location>
</feature>
<protein>
    <submittedName>
        <fullName evidence="2">Uncharacterized protein</fullName>
    </submittedName>
</protein>
<feature type="region of interest" description="Disordered" evidence="1">
    <location>
        <begin position="526"/>
        <end position="567"/>
    </location>
</feature>
<feature type="compositionally biased region" description="Polar residues" evidence="1">
    <location>
        <begin position="215"/>
        <end position="225"/>
    </location>
</feature>
<dbReference type="OrthoDB" id="118154at2759"/>
<dbReference type="Proteomes" id="UP000243579">
    <property type="component" value="Unassembled WGS sequence"/>
</dbReference>
<comment type="caution">
    <text evidence="2">The sequence shown here is derived from an EMBL/GenBank/DDBJ whole genome shotgun (WGS) entry which is preliminary data.</text>
</comment>
<keyword evidence="3" id="KW-1185">Reference proteome</keyword>
<sequence length="775" mass="81482">MYPRAPSSYATQADKWKRQEASWRSASAASGQSNAVSELVLVSELCSAAGQSSFPPKEVLNTFVRVLPSLDRTYVCELLEQKLGDSLWQVAARALLVLDTAFGSNCADDFLIHFFDKREMLMALTTHAKQTVKSRAEKVLTTLKNFEPPTPKAPYQAPSPVRSHYGYQEDLRSPSVQQPHVFFADSPSLLSPPRASYTAPTVSTSSPAPLHRHNTQPPSAFSFLSSPEPAVATPSPAPLHRHNTQPARQAPLGGSAFNFLNAPPPAPAPTPVPAQSGFSFLTSPPTGPVASPAAAPAASAPTAMASAFSFLSNPAPSVAQHDGSGFNFMTLNTPPQAPTPTPAFDVFSQPPTLAIAAPVKQPTPADHIHDAFEGLGSEPDEAMAPEEDLLAGFRPAAPAEAPVNFAALKQAGAAREVVLEIDIPAGPMGVILDKAIPTMGVIERFVPLPTGEKGYIELHPAITPGCALVSVNFTNVEHASLDELGPILAAASGYNRVLKFKKFIVGGRVMHPVLLNVPYMPPSAVDEAQVAADDESEDSQPRDSTTSLGFATPPQRAAIPPSQPAGFNFLLSPPPPATPPQAPSAFSFVGAAPSSPPTTFEFMTQPHYGHGLGAATSTLFPSASTSPSTALVVSPRNRPSPPVSAFSFMTTSASPPAKPLKTQFDGMTADFGSLEIRGSQMSAPPQAAPSAFGFLQAPPQRPAGHFGSPMRAGSQPSLMHTPPQRPPPANSMSAFDFLHNSPQRGRRNSDDSDGAGRDAYAPPPTSQPSAFSFIS</sequence>
<dbReference type="AlphaFoldDB" id="A0A1V9Z2X9"/>
<feature type="compositionally biased region" description="Basic and acidic residues" evidence="1">
    <location>
        <begin position="747"/>
        <end position="756"/>
    </location>
</feature>
<evidence type="ECO:0000313" key="2">
    <source>
        <dbReference type="EMBL" id="OQR92365.1"/>
    </source>
</evidence>
<feature type="region of interest" description="Disordered" evidence="1">
    <location>
        <begin position="679"/>
        <end position="775"/>
    </location>
</feature>
<organism evidence="2 3">
    <name type="scientific">Achlya hypogyna</name>
    <name type="common">Oomycete</name>
    <name type="synonym">Protoachlya hypogyna</name>
    <dbReference type="NCBI Taxonomy" id="1202772"/>
    <lineage>
        <taxon>Eukaryota</taxon>
        <taxon>Sar</taxon>
        <taxon>Stramenopiles</taxon>
        <taxon>Oomycota</taxon>
        <taxon>Saprolegniomycetes</taxon>
        <taxon>Saprolegniales</taxon>
        <taxon>Achlyaceae</taxon>
        <taxon>Achlya</taxon>
    </lineage>
</organism>
<dbReference type="PANTHER" id="PTHR21514">
    <property type="entry name" value="AP-4 COMPLEX ACCESSORY SUBUNIT TEPSIN"/>
    <property type="match status" value="1"/>
</dbReference>
<dbReference type="GO" id="GO:0032588">
    <property type="term" value="C:trans-Golgi network membrane"/>
    <property type="evidence" value="ECO:0007669"/>
    <property type="project" value="TreeGrafter"/>
</dbReference>
<feature type="region of interest" description="Disordered" evidence="1">
    <location>
        <begin position="143"/>
        <end position="166"/>
    </location>
</feature>
<dbReference type="PANTHER" id="PTHR21514:SF0">
    <property type="entry name" value="AP-4 COMPLEX ACCESSORY SUBUNIT TEPSIN"/>
    <property type="match status" value="1"/>
</dbReference>
<feature type="compositionally biased region" description="Pro residues" evidence="1">
    <location>
        <begin position="262"/>
        <end position="272"/>
    </location>
</feature>
<feature type="compositionally biased region" description="Low complexity" evidence="1">
    <location>
        <begin position="679"/>
        <end position="691"/>
    </location>
</feature>